<dbReference type="PANTHER" id="PTHR42715">
    <property type="entry name" value="BETA-GLUCOSIDASE"/>
    <property type="match status" value="1"/>
</dbReference>
<dbReference type="Pfam" id="PF14310">
    <property type="entry name" value="Fn3-like"/>
    <property type="match status" value="1"/>
</dbReference>
<dbReference type="InterPro" id="IPR050288">
    <property type="entry name" value="Cellulose_deg_GH3"/>
</dbReference>
<name>A0A937RGT0_9ACTN</name>
<evidence type="ECO:0000313" key="9">
    <source>
        <dbReference type="Proteomes" id="UP000604475"/>
    </source>
</evidence>
<evidence type="ECO:0000256" key="5">
    <source>
        <dbReference type="ARBA" id="ARBA00074219"/>
    </source>
</evidence>
<comment type="function">
    <text evidence="4">Catalyzes the hydrolysis of a non-reducing terminal alpha-L-arabinopyranosidic linkage in ginsenoside Rb2 (alpha-L-arabinopyranosyl-(1-&gt;6)-alpha-D-glucopyranosyl) to release alpha-D-glucopyranosyl (Rd). It is not able to hydrolyze alpha-L-arabinofuranosyl-(1-&gt;6)-alpha-D-glucopyranosyl (Rc).</text>
</comment>
<dbReference type="Proteomes" id="UP000604475">
    <property type="component" value="Unassembled WGS sequence"/>
</dbReference>
<sequence length="745" mass="79750">MARVDIALLTLEQKASLLSGQDQQFTKALPEAGVAAMLLCDGPYGVRFLPPGEYEDLESWLDIARPATCFPAGAGVGNSWSPEVAAEIGAAVGREARAYGVTVNLAPAMNIKRSPLCGRNFEYYSEDPLLTGVLAAAYVRAVQSEGVGASVKHFAANNQETSRMEISAEVDERTLREIYLRAFELVVTQAQPATVMAAYNRVNGVWVSENSWLLRTVLRTEWGFTGLVVSDWGAVNDRVAALRAGLDLEMPGRGEAQQRVIVDAVRSGDLDEAMVDESVGRVLALTEFVTAAEGSFDVDAHHALARKVATECVVLLKNDNETLPLDDARRIAVIGTFASEPRYRGGGSSRVRPTRVDVSIDAIRAITMKRGQRVSFAPGFTLDGSGDEESLQAAAVTLARECDVSVVFAGLAEQDESEGFDRARLELPAAQVALIRAVATASPRTVVVLAHGGVVSLEGWHDDVEAILDGSLIGQGAGGALADLLFGIENPSGRLAETIPVRLQDNPSYLNFPGELGQVRYGEGVMVGYRYYETADVAVRYPFGHGLSYTTFETSDLTVTSIGVDTVEVSVTVANTGRRAGRHVVQIYVSSEAGPVRRPVRELRAFKKISLLPGAVETATFILDHRSFAYYDVREGDWVVAGGQYTIQVGDSAAEIVAEATVTLTGHATLSALTLNSTVGDWLRHPVAGPRLLEVLGARSPMGEADASVPDPTELSRAVGSMRIRDFANHPKVGIPPEVLSKVLG</sequence>
<dbReference type="PANTHER" id="PTHR42715:SF10">
    <property type="entry name" value="BETA-GLUCOSIDASE"/>
    <property type="match status" value="1"/>
</dbReference>
<evidence type="ECO:0000313" key="8">
    <source>
        <dbReference type="EMBL" id="MBL7631941.1"/>
    </source>
</evidence>
<dbReference type="SUPFAM" id="SSF51445">
    <property type="entry name" value="(Trans)glycosidases"/>
    <property type="match status" value="1"/>
</dbReference>
<dbReference type="InterPro" id="IPR036881">
    <property type="entry name" value="Glyco_hydro_3_C_sf"/>
</dbReference>
<evidence type="ECO:0000256" key="3">
    <source>
        <dbReference type="ARBA" id="ARBA00023277"/>
    </source>
</evidence>
<dbReference type="PRINTS" id="PR00133">
    <property type="entry name" value="GLHYDRLASE3"/>
</dbReference>
<dbReference type="InterPro" id="IPR019800">
    <property type="entry name" value="Glyco_hydro_3_AS"/>
</dbReference>
<evidence type="ECO:0000256" key="1">
    <source>
        <dbReference type="ARBA" id="ARBA00005336"/>
    </source>
</evidence>
<comment type="similarity">
    <text evidence="1 6">Belongs to the glycosyl hydrolase 3 family.</text>
</comment>
<dbReference type="EMBL" id="JAEACQ010000290">
    <property type="protein sequence ID" value="MBL7631941.1"/>
    <property type="molecule type" value="Genomic_DNA"/>
</dbReference>
<dbReference type="InterPro" id="IPR017853">
    <property type="entry name" value="GH"/>
</dbReference>
<evidence type="ECO:0000256" key="4">
    <source>
        <dbReference type="ARBA" id="ARBA00058905"/>
    </source>
</evidence>
<dbReference type="GO" id="GO:0008422">
    <property type="term" value="F:beta-glucosidase activity"/>
    <property type="evidence" value="ECO:0007669"/>
    <property type="project" value="UniProtKB-ARBA"/>
</dbReference>
<organism evidence="8 9">
    <name type="scientific">Frankia nepalensis</name>
    <dbReference type="NCBI Taxonomy" id="1836974"/>
    <lineage>
        <taxon>Bacteria</taxon>
        <taxon>Bacillati</taxon>
        <taxon>Actinomycetota</taxon>
        <taxon>Actinomycetes</taxon>
        <taxon>Frankiales</taxon>
        <taxon>Frankiaceae</taxon>
        <taxon>Frankia</taxon>
    </lineage>
</organism>
<keyword evidence="9" id="KW-1185">Reference proteome</keyword>
<evidence type="ECO:0000256" key="6">
    <source>
        <dbReference type="RuleBase" id="RU361161"/>
    </source>
</evidence>
<accession>A0A937RGT0</accession>
<dbReference type="FunFam" id="2.60.40.10:FF:000495">
    <property type="entry name" value="Periplasmic beta-glucosidase"/>
    <property type="match status" value="1"/>
</dbReference>
<evidence type="ECO:0000256" key="2">
    <source>
        <dbReference type="ARBA" id="ARBA00022801"/>
    </source>
</evidence>
<dbReference type="SUPFAM" id="SSF52279">
    <property type="entry name" value="Beta-D-glucan exohydrolase, C-terminal domain"/>
    <property type="match status" value="1"/>
</dbReference>
<dbReference type="GO" id="GO:0005975">
    <property type="term" value="P:carbohydrate metabolic process"/>
    <property type="evidence" value="ECO:0007669"/>
    <property type="project" value="InterPro"/>
</dbReference>
<dbReference type="InterPro" id="IPR026891">
    <property type="entry name" value="Fn3-like"/>
</dbReference>
<dbReference type="SMART" id="SM01217">
    <property type="entry name" value="Fn3_like"/>
    <property type="match status" value="1"/>
</dbReference>
<keyword evidence="3" id="KW-0119">Carbohydrate metabolism</keyword>
<evidence type="ECO:0000259" key="7">
    <source>
        <dbReference type="SMART" id="SM01217"/>
    </source>
</evidence>
<dbReference type="Pfam" id="PF01915">
    <property type="entry name" value="Glyco_hydro_3_C"/>
    <property type="match status" value="1"/>
</dbReference>
<reference evidence="8" key="1">
    <citation type="submission" date="2020-12" db="EMBL/GenBank/DDBJ databases">
        <title>Genomic characterization of non-nitrogen-fixing Frankia strains.</title>
        <authorList>
            <person name="Carlos-Shanley C."/>
            <person name="Guerra T."/>
            <person name="Hahn D."/>
        </authorList>
    </citation>
    <scope>NUCLEOTIDE SEQUENCE</scope>
    <source>
        <strain evidence="8">CN6</strain>
    </source>
</reference>
<proteinExistence type="inferred from homology"/>
<dbReference type="InterPro" id="IPR013783">
    <property type="entry name" value="Ig-like_fold"/>
</dbReference>
<dbReference type="Gene3D" id="2.60.40.10">
    <property type="entry name" value="Immunoglobulins"/>
    <property type="match status" value="1"/>
</dbReference>
<dbReference type="Gene3D" id="3.40.50.1700">
    <property type="entry name" value="Glycoside hydrolase family 3 C-terminal domain"/>
    <property type="match status" value="1"/>
</dbReference>
<keyword evidence="2 6" id="KW-0378">Hydrolase</keyword>
<feature type="domain" description="Fibronectin type III-like" evidence="7">
    <location>
        <begin position="583"/>
        <end position="653"/>
    </location>
</feature>
<protein>
    <recommendedName>
        <fullName evidence="5">Exo-alpha-(1-&gt;6)-L-arabinopyranosidase</fullName>
    </recommendedName>
</protein>
<keyword evidence="6" id="KW-0326">Glycosidase</keyword>
<dbReference type="PROSITE" id="PS00775">
    <property type="entry name" value="GLYCOSYL_HYDROL_F3"/>
    <property type="match status" value="1"/>
</dbReference>
<dbReference type="InterPro" id="IPR001764">
    <property type="entry name" value="Glyco_hydro_3_N"/>
</dbReference>
<dbReference type="AlphaFoldDB" id="A0A937RGT0"/>
<dbReference type="RefSeq" id="WP_203002548.1">
    <property type="nucleotide sequence ID" value="NZ_JADWYU010000112.1"/>
</dbReference>
<dbReference type="InterPro" id="IPR036962">
    <property type="entry name" value="Glyco_hydro_3_N_sf"/>
</dbReference>
<dbReference type="Pfam" id="PF00933">
    <property type="entry name" value="Glyco_hydro_3"/>
    <property type="match status" value="1"/>
</dbReference>
<gene>
    <name evidence="8" type="ORF">I7412_33240</name>
</gene>
<dbReference type="Gene3D" id="3.20.20.300">
    <property type="entry name" value="Glycoside hydrolase, family 3, N-terminal domain"/>
    <property type="match status" value="1"/>
</dbReference>
<dbReference type="InterPro" id="IPR002772">
    <property type="entry name" value="Glyco_hydro_3_C"/>
</dbReference>
<comment type="caution">
    <text evidence="8">The sequence shown here is derived from an EMBL/GenBank/DDBJ whole genome shotgun (WGS) entry which is preliminary data.</text>
</comment>